<feature type="disulfide bond" evidence="5">
    <location>
        <begin position="50"/>
        <end position="103"/>
    </location>
</feature>
<dbReference type="Pfam" id="PF00228">
    <property type="entry name" value="Bowman-Birk_leg"/>
    <property type="match status" value="2"/>
</dbReference>
<evidence type="ECO:0000256" key="1">
    <source>
        <dbReference type="ARBA" id="ARBA00008506"/>
    </source>
</evidence>
<gene>
    <name evidence="9" type="ORF">QN277_000231</name>
</gene>
<dbReference type="SMART" id="SM00269">
    <property type="entry name" value="BowB"/>
    <property type="match status" value="1"/>
</dbReference>
<dbReference type="CDD" id="cd00023">
    <property type="entry name" value="BBI"/>
    <property type="match status" value="1"/>
</dbReference>
<evidence type="ECO:0000256" key="5">
    <source>
        <dbReference type="PIRSR" id="PIRSR600877-51"/>
    </source>
</evidence>
<feature type="disulfide bond" evidence="5">
    <location>
        <begin position="54"/>
        <end position="99"/>
    </location>
</feature>
<feature type="disulfide bond" evidence="5">
    <location>
        <begin position="73"/>
        <end position="80"/>
    </location>
</feature>
<name>A0AAE1N629_9FABA</name>
<dbReference type="EMBL" id="JAWXYG010000001">
    <property type="protein sequence ID" value="KAK4283259.1"/>
    <property type="molecule type" value="Genomic_DNA"/>
</dbReference>
<reference evidence="9" key="1">
    <citation type="submission" date="2023-10" db="EMBL/GenBank/DDBJ databases">
        <title>Chromosome-level genome of the transformable northern wattle, Acacia crassicarpa.</title>
        <authorList>
            <person name="Massaro I."/>
            <person name="Sinha N.R."/>
            <person name="Poethig S."/>
            <person name="Leichty A.R."/>
        </authorList>
    </citation>
    <scope>NUCLEOTIDE SEQUENCE</scope>
    <source>
        <strain evidence="9">Acra3RX</strain>
        <tissue evidence="9">Leaf</tissue>
    </source>
</reference>
<dbReference type="InterPro" id="IPR035995">
    <property type="entry name" value="Bowman-Birk_prot_inh"/>
</dbReference>
<dbReference type="Proteomes" id="UP001293593">
    <property type="component" value="Unassembled WGS sequence"/>
</dbReference>
<dbReference type="InterPro" id="IPR000877">
    <property type="entry name" value="Prot_inh_BBI"/>
</dbReference>
<protein>
    <recommendedName>
        <fullName evidence="8">Bowman-Birk serine protease inhibitors family domain-containing protein</fullName>
    </recommendedName>
</protein>
<evidence type="ECO:0000256" key="7">
    <source>
        <dbReference type="SAM" id="SignalP"/>
    </source>
</evidence>
<evidence type="ECO:0000256" key="6">
    <source>
        <dbReference type="RuleBase" id="RU003856"/>
    </source>
</evidence>
<evidence type="ECO:0000256" key="2">
    <source>
        <dbReference type="ARBA" id="ARBA00022690"/>
    </source>
</evidence>
<dbReference type="PANTHER" id="PTHR33479">
    <property type="entry name" value="BOWMAN-BIRK TYPE BRAN TRYPSIN INHIBITOR"/>
    <property type="match status" value="1"/>
</dbReference>
<comment type="similarity">
    <text evidence="1 6">Belongs to the Bowman-Birk serine protease inhibitor family.</text>
</comment>
<feature type="disulfide bond" evidence="5">
    <location>
        <begin position="56"/>
        <end position="64"/>
    </location>
</feature>
<keyword evidence="7" id="KW-0732">Signal</keyword>
<dbReference type="Gene3D" id="2.10.69.10">
    <property type="entry name" value="Cysteine Protease (Bromelain) Inhibitor, subunit H"/>
    <property type="match status" value="1"/>
</dbReference>
<feature type="chain" id="PRO_5042004770" description="Bowman-Birk serine protease inhibitors family domain-containing protein" evidence="7">
    <location>
        <begin position="20"/>
        <end position="113"/>
    </location>
</feature>
<accession>A0AAE1N629</accession>
<evidence type="ECO:0000259" key="8">
    <source>
        <dbReference type="SMART" id="SM00269"/>
    </source>
</evidence>
<keyword evidence="2 6" id="KW-0646">Protease inhibitor</keyword>
<feature type="disulfide bond" evidence="5">
    <location>
        <begin position="51"/>
        <end position="66"/>
    </location>
</feature>
<evidence type="ECO:0000313" key="9">
    <source>
        <dbReference type="EMBL" id="KAK4283259.1"/>
    </source>
</evidence>
<evidence type="ECO:0000256" key="4">
    <source>
        <dbReference type="ARBA" id="ARBA00023157"/>
    </source>
</evidence>
<dbReference type="GO" id="GO:0005576">
    <property type="term" value="C:extracellular region"/>
    <property type="evidence" value="ECO:0007669"/>
    <property type="project" value="InterPro"/>
</dbReference>
<feature type="disulfide bond" evidence="5">
    <location>
        <begin position="77"/>
        <end position="92"/>
    </location>
</feature>
<sequence>MVGVVLFLVMAFTAGAVEAGRGFDPSTLLAQAALMNVEHNFITKSTTAACCNKCICTKSEPPQCQCRDIGETCHSACKLCVCALIYPPQCRCLDTTTFCYDKCSSSDSAKNAN</sequence>
<feature type="signal peptide" evidence="7">
    <location>
        <begin position="1"/>
        <end position="19"/>
    </location>
</feature>
<keyword evidence="10" id="KW-1185">Reference proteome</keyword>
<dbReference type="GO" id="GO:0004867">
    <property type="term" value="F:serine-type endopeptidase inhibitor activity"/>
    <property type="evidence" value="ECO:0007669"/>
    <property type="project" value="UniProtKB-KW"/>
</dbReference>
<evidence type="ECO:0000313" key="10">
    <source>
        <dbReference type="Proteomes" id="UP001293593"/>
    </source>
</evidence>
<proteinExistence type="inferred from homology"/>
<dbReference type="AlphaFoldDB" id="A0AAE1N629"/>
<organism evidence="9 10">
    <name type="scientific">Acacia crassicarpa</name>
    <name type="common">northern wattle</name>
    <dbReference type="NCBI Taxonomy" id="499986"/>
    <lineage>
        <taxon>Eukaryota</taxon>
        <taxon>Viridiplantae</taxon>
        <taxon>Streptophyta</taxon>
        <taxon>Embryophyta</taxon>
        <taxon>Tracheophyta</taxon>
        <taxon>Spermatophyta</taxon>
        <taxon>Magnoliopsida</taxon>
        <taxon>eudicotyledons</taxon>
        <taxon>Gunneridae</taxon>
        <taxon>Pentapetalae</taxon>
        <taxon>rosids</taxon>
        <taxon>fabids</taxon>
        <taxon>Fabales</taxon>
        <taxon>Fabaceae</taxon>
        <taxon>Caesalpinioideae</taxon>
        <taxon>mimosoid clade</taxon>
        <taxon>Acacieae</taxon>
        <taxon>Acacia</taxon>
    </lineage>
</organism>
<evidence type="ECO:0000256" key="3">
    <source>
        <dbReference type="ARBA" id="ARBA00022900"/>
    </source>
</evidence>
<comment type="caution">
    <text evidence="9">The sequence shown here is derived from an EMBL/GenBank/DDBJ whole genome shotgun (WGS) entry which is preliminary data.</text>
</comment>
<feature type="disulfide bond" evidence="5">
    <location>
        <begin position="82"/>
        <end position="90"/>
    </location>
</feature>
<keyword evidence="4 5" id="KW-1015">Disulfide bond</keyword>
<dbReference type="SUPFAM" id="SSF57247">
    <property type="entry name" value="Bowman-Birk inhibitor, BBI"/>
    <property type="match status" value="1"/>
</dbReference>
<dbReference type="PANTHER" id="PTHR33479:SF19">
    <property type="entry name" value="BOWMAN-BIRK TYPE PROTEINASE INHIBITOR C-II"/>
    <property type="match status" value="1"/>
</dbReference>
<feature type="domain" description="Bowman-Birk serine protease inhibitors family" evidence="8">
    <location>
        <begin position="50"/>
        <end position="103"/>
    </location>
</feature>
<keyword evidence="3 6" id="KW-0722">Serine protease inhibitor</keyword>